<feature type="non-terminal residue" evidence="2">
    <location>
        <position position="54"/>
    </location>
</feature>
<keyword evidence="3" id="KW-1185">Reference proteome</keyword>
<feature type="region of interest" description="Disordered" evidence="1">
    <location>
        <begin position="1"/>
        <end position="20"/>
    </location>
</feature>
<name>A0AAD7Z6V0_DIPPU</name>
<accession>A0AAD7Z6V0</accession>
<dbReference type="EMBL" id="JASPKZ010010279">
    <property type="protein sequence ID" value="KAJ9574538.1"/>
    <property type="molecule type" value="Genomic_DNA"/>
</dbReference>
<gene>
    <name evidence="2" type="ORF">L9F63_008277</name>
</gene>
<evidence type="ECO:0000256" key="1">
    <source>
        <dbReference type="SAM" id="MobiDB-lite"/>
    </source>
</evidence>
<sequence>GECKRRLKKQNCHPSKTLIGHHFPERIPATGKKARPKMVKEKNRYIGAVNVRLD</sequence>
<feature type="non-terminal residue" evidence="2">
    <location>
        <position position="1"/>
    </location>
</feature>
<dbReference type="Proteomes" id="UP001233999">
    <property type="component" value="Unassembled WGS sequence"/>
</dbReference>
<reference evidence="2" key="2">
    <citation type="submission" date="2023-05" db="EMBL/GenBank/DDBJ databases">
        <authorList>
            <person name="Fouks B."/>
        </authorList>
    </citation>
    <scope>NUCLEOTIDE SEQUENCE</scope>
    <source>
        <strain evidence="2">Stay&amp;Tobe</strain>
        <tissue evidence="2">Testes</tissue>
    </source>
</reference>
<comment type="caution">
    <text evidence="2">The sequence shown here is derived from an EMBL/GenBank/DDBJ whole genome shotgun (WGS) entry which is preliminary data.</text>
</comment>
<feature type="compositionally biased region" description="Basic residues" evidence="1">
    <location>
        <begin position="1"/>
        <end position="11"/>
    </location>
</feature>
<proteinExistence type="predicted"/>
<organism evidence="2 3">
    <name type="scientific">Diploptera punctata</name>
    <name type="common">Pacific beetle cockroach</name>
    <dbReference type="NCBI Taxonomy" id="6984"/>
    <lineage>
        <taxon>Eukaryota</taxon>
        <taxon>Metazoa</taxon>
        <taxon>Ecdysozoa</taxon>
        <taxon>Arthropoda</taxon>
        <taxon>Hexapoda</taxon>
        <taxon>Insecta</taxon>
        <taxon>Pterygota</taxon>
        <taxon>Neoptera</taxon>
        <taxon>Polyneoptera</taxon>
        <taxon>Dictyoptera</taxon>
        <taxon>Blattodea</taxon>
        <taxon>Blaberoidea</taxon>
        <taxon>Blaberidae</taxon>
        <taxon>Diplopterinae</taxon>
        <taxon>Diploptera</taxon>
    </lineage>
</organism>
<reference evidence="2" key="1">
    <citation type="journal article" date="2023" name="IScience">
        <title>Live-bearing cockroach genome reveals convergent evolutionary mechanisms linked to viviparity in insects and beyond.</title>
        <authorList>
            <person name="Fouks B."/>
            <person name="Harrison M.C."/>
            <person name="Mikhailova A.A."/>
            <person name="Marchal E."/>
            <person name="English S."/>
            <person name="Carruthers M."/>
            <person name="Jennings E.C."/>
            <person name="Chiamaka E.L."/>
            <person name="Frigard R.A."/>
            <person name="Pippel M."/>
            <person name="Attardo G.M."/>
            <person name="Benoit J.B."/>
            <person name="Bornberg-Bauer E."/>
            <person name="Tobe S.S."/>
        </authorList>
    </citation>
    <scope>NUCLEOTIDE SEQUENCE</scope>
    <source>
        <strain evidence="2">Stay&amp;Tobe</strain>
    </source>
</reference>
<evidence type="ECO:0000313" key="3">
    <source>
        <dbReference type="Proteomes" id="UP001233999"/>
    </source>
</evidence>
<dbReference type="AlphaFoldDB" id="A0AAD7Z6V0"/>
<protein>
    <submittedName>
        <fullName evidence="2">Uncharacterized protein</fullName>
    </submittedName>
</protein>
<evidence type="ECO:0000313" key="2">
    <source>
        <dbReference type="EMBL" id="KAJ9574538.1"/>
    </source>
</evidence>